<evidence type="ECO:0000313" key="2">
    <source>
        <dbReference type="Proteomes" id="UP000244722"/>
    </source>
</evidence>
<proteinExistence type="predicted"/>
<protein>
    <submittedName>
        <fullName evidence="1">Uncharacterized protein</fullName>
    </submittedName>
</protein>
<dbReference type="EMBL" id="NESQ01000142">
    <property type="protein sequence ID" value="PUU77752.1"/>
    <property type="molecule type" value="Genomic_DNA"/>
</dbReference>
<accession>A0A2T6ZQJ2</accession>
<comment type="caution">
    <text evidence="1">The sequence shown here is derived from an EMBL/GenBank/DDBJ whole genome shotgun (WGS) entry which is preliminary data.</text>
</comment>
<sequence>MSGLMIMAIWYEVPIALLSVLPTCLCLRYALAYTTTGAITVVLRTVSKVNAAM</sequence>
<evidence type="ECO:0000313" key="1">
    <source>
        <dbReference type="EMBL" id="PUU77752.1"/>
    </source>
</evidence>
<dbReference type="AlphaFoldDB" id="A0A2T6ZQJ2"/>
<gene>
    <name evidence="1" type="ORF">B9Z19DRAFT_1127857</name>
</gene>
<organism evidence="1 2">
    <name type="scientific">Tuber borchii</name>
    <name type="common">White truffle</name>
    <dbReference type="NCBI Taxonomy" id="42251"/>
    <lineage>
        <taxon>Eukaryota</taxon>
        <taxon>Fungi</taxon>
        <taxon>Dikarya</taxon>
        <taxon>Ascomycota</taxon>
        <taxon>Pezizomycotina</taxon>
        <taxon>Pezizomycetes</taxon>
        <taxon>Pezizales</taxon>
        <taxon>Tuberaceae</taxon>
        <taxon>Tuber</taxon>
    </lineage>
</organism>
<dbReference type="Proteomes" id="UP000244722">
    <property type="component" value="Unassembled WGS sequence"/>
</dbReference>
<reference evidence="1 2" key="1">
    <citation type="submission" date="2017-04" db="EMBL/GenBank/DDBJ databases">
        <title>Draft genome sequence of Tuber borchii Vittad., a whitish edible truffle.</title>
        <authorList>
            <consortium name="DOE Joint Genome Institute"/>
            <person name="Murat C."/>
            <person name="Kuo A."/>
            <person name="Barry K.W."/>
            <person name="Clum A."/>
            <person name="Dockter R.B."/>
            <person name="Fauchery L."/>
            <person name="Iotti M."/>
            <person name="Kohler A."/>
            <person name="Labutti K."/>
            <person name="Lindquist E.A."/>
            <person name="Lipzen A."/>
            <person name="Ohm R.A."/>
            <person name="Wang M."/>
            <person name="Grigoriev I.V."/>
            <person name="Zambonelli A."/>
            <person name="Martin F.M."/>
        </authorList>
    </citation>
    <scope>NUCLEOTIDE SEQUENCE [LARGE SCALE GENOMIC DNA]</scope>
    <source>
        <strain evidence="1 2">Tbo3840</strain>
    </source>
</reference>
<keyword evidence="2" id="KW-1185">Reference proteome</keyword>
<name>A0A2T6ZQJ2_TUBBO</name>